<evidence type="ECO:0000313" key="2">
    <source>
        <dbReference type="Proteomes" id="UP001195769"/>
    </source>
</evidence>
<dbReference type="GeneID" id="64663547"/>
<keyword evidence="2" id="KW-1185">Reference proteome</keyword>
<sequence length="215" mass="23700">MVTPEDEHIGLTRHHSDNFPSASCPALDSLTSLAHQTHLFRFWQCLNSLNKLAVKPSTTGTSQSVIRHPTPQGTFEAWDVESQTLGFDESTLKTVGAPLEGHTWIVLGLVLSFDDALLANASSGKTINSSLRESTSDLTTLSSSHQLGYYPNWNAKIHIYDIPSDILTSVWPTQKEHCLLHSSPMCRALHYNHIRIAPIAAYQPPHCPGLPLQSL</sequence>
<comment type="caution">
    <text evidence="1">The sequence shown here is derived from an EMBL/GenBank/DDBJ whole genome shotgun (WGS) entry which is preliminary data.</text>
</comment>
<organism evidence="1 2">
    <name type="scientific">Suillus fuscotomentosus</name>
    <dbReference type="NCBI Taxonomy" id="1912939"/>
    <lineage>
        <taxon>Eukaryota</taxon>
        <taxon>Fungi</taxon>
        <taxon>Dikarya</taxon>
        <taxon>Basidiomycota</taxon>
        <taxon>Agaricomycotina</taxon>
        <taxon>Agaricomycetes</taxon>
        <taxon>Agaricomycetidae</taxon>
        <taxon>Boletales</taxon>
        <taxon>Suillineae</taxon>
        <taxon>Suillaceae</taxon>
        <taxon>Suillus</taxon>
    </lineage>
</organism>
<dbReference type="EMBL" id="JABBWK010000014">
    <property type="protein sequence ID" value="KAG1903221.1"/>
    <property type="molecule type" value="Genomic_DNA"/>
</dbReference>
<accession>A0AAD4HNX7</accession>
<gene>
    <name evidence="1" type="ORF">F5891DRAFT_1213482</name>
</gene>
<dbReference type="Proteomes" id="UP001195769">
    <property type="component" value="Unassembled WGS sequence"/>
</dbReference>
<proteinExistence type="predicted"/>
<dbReference type="AlphaFoldDB" id="A0AAD4HNX7"/>
<protein>
    <submittedName>
        <fullName evidence="1">Uncharacterized protein</fullName>
    </submittedName>
</protein>
<reference evidence="1" key="1">
    <citation type="journal article" date="2020" name="New Phytol.">
        <title>Comparative genomics reveals dynamic genome evolution in host specialist ectomycorrhizal fungi.</title>
        <authorList>
            <person name="Lofgren L.A."/>
            <person name="Nguyen N.H."/>
            <person name="Vilgalys R."/>
            <person name="Ruytinx J."/>
            <person name="Liao H.L."/>
            <person name="Branco S."/>
            <person name="Kuo A."/>
            <person name="LaButti K."/>
            <person name="Lipzen A."/>
            <person name="Andreopoulos W."/>
            <person name="Pangilinan J."/>
            <person name="Riley R."/>
            <person name="Hundley H."/>
            <person name="Na H."/>
            <person name="Barry K."/>
            <person name="Grigoriev I.V."/>
            <person name="Stajich J.E."/>
            <person name="Kennedy P.G."/>
        </authorList>
    </citation>
    <scope>NUCLEOTIDE SEQUENCE</scope>
    <source>
        <strain evidence="1">FC203</strain>
    </source>
</reference>
<dbReference type="RefSeq" id="XP_041228796.1">
    <property type="nucleotide sequence ID" value="XM_041369249.1"/>
</dbReference>
<evidence type="ECO:0000313" key="1">
    <source>
        <dbReference type="EMBL" id="KAG1903221.1"/>
    </source>
</evidence>
<name>A0AAD4HNX7_9AGAM</name>